<proteinExistence type="predicted"/>
<organism evidence="1 2">
    <name type="scientific">Metschnikowia bicuspidata</name>
    <dbReference type="NCBI Taxonomy" id="27322"/>
    <lineage>
        <taxon>Eukaryota</taxon>
        <taxon>Fungi</taxon>
        <taxon>Dikarya</taxon>
        <taxon>Ascomycota</taxon>
        <taxon>Saccharomycotina</taxon>
        <taxon>Pichiomycetes</taxon>
        <taxon>Metschnikowiaceae</taxon>
        <taxon>Metschnikowia</taxon>
    </lineage>
</organism>
<dbReference type="OrthoDB" id="4085221at2759"/>
<gene>
    <name evidence="1" type="ORF">METBISCDRAFT_19074</name>
</gene>
<sequence>MVRQFLPIASIKTASRCWVPVTKTSRAATFRSFSSRQRCVNFNTVEHDKVNLISNDEVLAAHEVANMDTPFEPIVYSSEEIFTTYLVNKI</sequence>
<keyword evidence="2" id="KW-1185">Reference proteome</keyword>
<dbReference type="AlphaFoldDB" id="A0A4P9ZAB5"/>
<protein>
    <submittedName>
        <fullName evidence="1">Uncharacterized protein</fullName>
    </submittedName>
</protein>
<name>A0A4P9ZAB5_9ASCO</name>
<reference evidence="2" key="1">
    <citation type="journal article" date="2018" name="Nat. Microbiol.">
        <title>Leveraging single-cell genomics to expand the fungal tree of life.</title>
        <authorList>
            <person name="Ahrendt S.R."/>
            <person name="Quandt C.A."/>
            <person name="Ciobanu D."/>
            <person name="Clum A."/>
            <person name="Salamov A."/>
            <person name="Andreopoulos B."/>
            <person name="Cheng J.F."/>
            <person name="Woyke T."/>
            <person name="Pelin A."/>
            <person name="Henrissat B."/>
            <person name="Reynolds N.K."/>
            <person name="Benny G.L."/>
            <person name="Smith M.E."/>
            <person name="James T.Y."/>
            <person name="Grigoriev I.V."/>
        </authorList>
    </citation>
    <scope>NUCLEOTIDE SEQUENCE [LARGE SCALE GENOMIC DNA]</scope>
    <source>
        <strain evidence="2">Baker2002</strain>
    </source>
</reference>
<dbReference type="EMBL" id="ML004498">
    <property type="protein sequence ID" value="RKP29252.1"/>
    <property type="molecule type" value="Genomic_DNA"/>
</dbReference>
<accession>A0A4P9ZAB5</accession>
<evidence type="ECO:0000313" key="2">
    <source>
        <dbReference type="Proteomes" id="UP000268321"/>
    </source>
</evidence>
<evidence type="ECO:0000313" key="1">
    <source>
        <dbReference type="EMBL" id="RKP29252.1"/>
    </source>
</evidence>
<dbReference type="Proteomes" id="UP000268321">
    <property type="component" value="Unassembled WGS sequence"/>
</dbReference>